<dbReference type="SUPFAM" id="SSF53822">
    <property type="entry name" value="Periplasmic binding protein-like I"/>
    <property type="match status" value="1"/>
</dbReference>
<feature type="domain" description="Periplasmic binding protein" evidence="1">
    <location>
        <begin position="74"/>
        <end position="333"/>
    </location>
</feature>
<dbReference type="Gene3D" id="3.40.50.2300">
    <property type="match status" value="2"/>
</dbReference>
<gene>
    <name evidence="2" type="ORF">DFE_2651</name>
</gene>
<dbReference type="GO" id="GO:0000976">
    <property type="term" value="F:transcription cis-regulatory region binding"/>
    <property type="evidence" value="ECO:0007669"/>
    <property type="project" value="TreeGrafter"/>
</dbReference>
<dbReference type="InterPro" id="IPR025997">
    <property type="entry name" value="SBP_2_dom"/>
</dbReference>
<accession>A0A2Z6B1H4</accession>
<proteinExistence type="predicted"/>
<dbReference type="EMBL" id="AP017378">
    <property type="protein sequence ID" value="BBD09377.1"/>
    <property type="molecule type" value="Genomic_DNA"/>
</dbReference>
<evidence type="ECO:0000259" key="1">
    <source>
        <dbReference type="Pfam" id="PF13407"/>
    </source>
</evidence>
<sequence>MKPLSIIICILAIAWLFLAPDVCRAEQPPSPYMTVNEFLDLHPEQMRVMDEFQQLVAAPGTAIHHSVQQQPVKIAFVYPGLQVSDYWMRSLKSFRNRMDEVGIKYQLSEYFSKPVVDTRLQQMQLKEALKSDPDYLVFTLDAMQHRHLLSRLITKGRPKIILQNITTPLRMWEGKQPFLYVGFDHIIGSRILADYFLSKTHNGQYGLLFFGPGYVSDMRGKTFARFMEQGQGPSLAAAYFTDGNQEKARKATLAILEEHDIAFLYACSTSVALGAIDALRETGKTDQVMINGWGGGSAELEAILAGELDVTVMRMNDDNGVAMAEAIRLDAEGKPELVPTIYSGDFVLVEKGISPLDIEQLKARAFRYSGR</sequence>
<dbReference type="RefSeq" id="WP_172961755.1">
    <property type="nucleotide sequence ID" value="NZ_AP017378.1"/>
</dbReference>
<dbReference type="Proteomes" id="UP000269883">
    <property type="component" value="Chromosome"/>
</dbReference>
<dbReference type="KEGG" id="dfl:DFE_2651"/>
<keyword evidence="3" id="KW-1185">Reference proteome</keyword>
<reference evidence="2 3" key="1">
    <citation type="journal article" date="2018" name="Sci. Adv.">
        <title>Multi-heme cytochromes provide a pathway for survival in energy-limited environments.</title>
        <authorList>
            <person name="Deng X."/>
            <person name="Dohmae N."/>
            <person name="Nealson K.H."/>
            <person name="Hashimoto K."/>
            <person name="Okamoto A."/>
        </authorList>
    </citation>
    <scope>NUCLEOTIDE SEQUENCE [LARGE SCALE GENOMIC DNA]</scope>
    <source>
        <strain evidence="2 3">IS5</strain>
    </source>
</reference>
<dbReference type="PANTHER" id="PTHR30146">
    <property type="entry name" value="LACI-RELATED TRANSCRIPTIONAL REPRESSOR"/>
    <property type="match status" value="1"/>
</dbReference>
<dbReference type="Pfam" id="PF13407">
    <property type="entry name" value="Peripla_BP_4"/>
    <property type="match status" value="1"/>
</dbReference>
<name>A0A2Z6B1H4_9BACT</name>
<protein>
    <submittedName>
        <fullName evidence="2">Autoinducer 2-binding periplasmic protein LuxP</fullName>
    </submittedName>
</protein>
<dbReference type="PANTHER" id="PTHR30146:SF145">
    <property type="entry name" value="RIBOSE OPERON REPRESSOR"/>
    <property type="match status" value="1"/>
</dbReference>
<dbReference type="GO" id="GO:0003700">
    <property type="term" value="F:DNA-binding transcription factor activity"/>
    <property type="evidence" value="ECO:0007669"/>
    <property type="project" value="TreeGrafter"/>
</dbReference>
<dbReference type="AlphaFoldDB" id="A0A2Z6B1H4"/>
<evidence type="ECO:0000313" key="3">
    <source>
        <dbReference type="Proteomes" id="UP000269883"/>
    </source>
</evidence>
<organism evidence="2 3">
    <name type="scientific">Desulfovibrio ferrophilus</name>
    <dbReference type="NCBI Taxonomy" id="241368"/>
    <lineage>
        <taxon>Bacteria</taxon>
        <taxon>Pseudomonadati</taxon>
        <taxon>Thermodesulfobacteriota</taxon>
        <taxon>Desulfovibrionia</taxon>
        <taxon>Desulfovibrionales</taxon>
        <taxon>Desulfovibrionaceae</taxon>
        <taxon>Desulfovibrio</taxon>
    </lineage>
</organism>
<evidence type="ECO:0000313" key="2">
    <source>
        <dbReference type="EMBL" id="BBD09377.1"/>
    </source>
</evidence>
<dbReference type="InterPro" id="IPR028082">
    <property type="entry name" value="Peripla_BP_I"/>
</dbReference>